<keyword evidence="1" id="KW-0732">Signal</keyword>
<evidence type="ECO:0000313" key="3">
    <source>
        <dbReference type="Proteomes" id="UP000807825"/>
    </source>
</evidence>
<gene>
    <name evidence="2" type="ORF">HY912_04565</name>
</gene>
<organism evidence="2 3">
    <name type="scientific">Desulfomonile tiedjei</name>
    <dbReference type="NCBI Taxonomy" id="2358"/>
    <lineage>
        <taxon>Bacteria</taxon>
        <taxon>Pseudomonadati</taxon>
        <taxon>Thermodesulfobacteriota</taxon>
        <taxon>Desulfomonilia</taxon>
        <taxon>Desulfomonilales</taxon>
        <taxon>Desulfomonilaceae</taxon>
        <taxon>Desulfomonile</taxon>
    </lineage>
</organism>
<protein>
    <submittedName>
        <fullName evidence="2">Uncharacterized protein</fullName>
    </submittedName>
</protein>
<sequence>MFRKIAMGLILVFLATSLSFAGGWDKQKGLDKVTLTGTLVCIGCSLKKLDGANAQCDLYAHHARGFQAGDGTLWSIGENEKGHDIVRGHTILEKKNATITGWMYPLAHYIEIDTIKVDGATPEQIAKTAWEEDQLLAKRLASRKVGEAPILAHSHDEEK</sequence>
<reference evidence="2" key="1">
    <citation type="submission" date="2020-07" db="EMBL/GenBank/DDBJ databases">
        <title>Huge and variable diversity of episymbiotic CPR bacteria and DPANN archaea in groundwater ecosystems.</title>
        <authorList>
            <person name="He C.Y."/>
            <person name="Keren R."/>
            <person name="Whittaker M."/>
            <person name="Farag I.F."/>
            <person name="Doudna J."/>
            <person name="Cate J.H.D."/>
            <person name="Banfield J.F."/>
        </authorList>
    </citation>
    <scope>NUCLEOTIDE SEQUENCE</scope>
    <source>
        <strain evidence="2">NC_groundwater_1664_Pr3_B-0.1um_52_9</strain>
    </source>
</reference>
<dbReference type="Proteomes" id="UP000807825">
    <property type="component" value="Unassembled WGS sequence"/>
</dbReference>
<evidence type="ECO:0000256" key="1">
    <source>
        <dbReference type="SAM" id="SignalP"/>
    </source>
</evidence>
<comment type="caution">
    <text evidence="2">The sequence shown here is derived from an EMBL/GenBank/DDBJ whole genome shotgun (WGS) entry which is preliminary data.</text>
</comment>
<accession>A0A9D6UZW9</accession>
<dbReference type="EMBL" id="JACRDE010000135">
    <property type="protein sequence ID" value="MBI5248747.1"/>
    <property type="molecule type" value="Genomic_DNA"/>
</dbReference>
<feature type="signal peptide" evidence="1">
    <location>
        <begin position="1"/>
        <end position="21"/>
    </location>
</feature>
<feature type="chain" id="PRO_5039128609" evidence="1">
    <location>
        <begin position="22"/>
        <end position="159"/>
    </location>
</feature>
<name>A0A9D6UZW9_9BACT</name>
<proteinExistence type="predicted"/>
<dbReference type="AlphaFoldDB" id="A0A9D6UZW9"/>
<evidence type="ECO:0000313" key="2">
    <source>
        <dbReference type="EMBL" id="MBI5248747.1"/>
    </source>
</evidence>